<evidence type="ECO:0000256" key="3">
    <source>
        <dbReference type="ARBA" id="ARBA00022692"/>
    </source>
</evidence>
<accession>A0A0W0X0A1</accession>
<name>A0A0W0X0A1_9GAMM</name>
<keyword evidence="5 6" id="KW-0472">Membrane</keyword>
<dbReference type="InterPro" id="IPR007208">
    <property type="entry name" value="MrpF/PhaF-like"/>
</dbReference>
<evidence type="ECO:0000256" key="1">
    <source>
        <dbReference type="ARBA" id="ARBA00004651"/>
    </source>
</evidence>
<reference evidence="7 8" key="1">
    <citation type="submission" date="2015-11" db="EMBL/GenBank/DDBJ databases">
        <title>Genomic analysis of 38 Legionella species identifies large and diverse effector repertoires.</title>
        <authorList>
            <person name="Burstein D."/>
            <person name="Amaro F."/>
            <person name="Zusman T."/>
            <person name="Lifshitz Z."/>
            <person name="Cohen O."/>
            <person name="Gilbert J.A."/>
            <person name="Pupko T."/>
            <person name="Shuman H.A."/>
            <person name="Segal G."/>
        </authorList>
    </citation>
    <scope>NUCLEOTIDE SEQUENCE [LARGE SCALE GENOMIC DNA]</scope>
    <source>
        <strain evidence="7 8">Oak Ridge-10</strain>
    </source>
</reference>
<keyword evidence="4 6" id="KW-1133">Transmembrane helix</keyword>
<dbReference type="GO" id="GO:0015075">
    <property type="term" value="F:monoatomic ion transmembrane transporter activity"/>
    <property type="evidence" value="ECO:0007669"/>
    <property type="project" value="InterPro"/>
</dbReference>
<evidence type="ECO:0000256" key="4">
    <source>
        <dbReference type="ARBA" id="ARBA00022989"/>
    </source>
</evidence>
<comment type="caution">
    <text evidence="7">The sequence shown here is derived from an EMBL/GenBank/DDBJ whole genome shotgun (WGS) entry which is preliminary data.</text>
</comment>
<dbReference type="PATRIC" id="fig|29423.5.peg.1724"/>
<dbReference type="GO" id="GO:0005886">
    <property type="term" value="C:plasma membrane"/>
    <property type="evidence" value="ECO:0007669"/>
    <property type="project" value="UniProtKB-SubCell"/>
</dbReference>
<organism evidence="7 8">
    <name type="scientific">Legionella oakridgensis</name>
    <dbReference type="NCBI Taxonomy" id="29423"/>
    <lineage>
        <taxon>Bacteria</taxon>
        <taxon>Pseudomonadati</taxon>
        <taxon>Pseudomonadota</taxon>
        <taxon>Gammaproteobacteria</taxon>
        <taxon>Legionellales</taxon>
        <taxon>Legionellaceae</taxon>
        <taxon>Legionella</taxon>
    </lineage>
</organism>
<dbReference type="Proteomes" id="UP000054858">
    <property type="component" value="Unassembled WGS sequence"/>
</dbReference>
<evidence type="ECO:0000256" key="6">
    <source>
        <dbReference type="SAM" id="Phobius"/>
    </source>
</evidence>
<dbReference type="EMBL" id="LNYP01000029">
    <property type="protein sequence ID" value="KTD37970.1"/>
    <property type="molecule type" value="Genomic_DNA"/>
</dbReference>
<evidence type="ECO:0000313" key="8">
    <source>
        <dbReference type="Proteomes" id="UP000054858"/>
    </source>
</evidence>
<gene>
    <name evidence="7" type="ORF">Loak_1646</name>
</gene>
<keyword evidence="3 6" id="KW-0812">Transmembrane</keyword>
<evidence type="ECO:0000256" key="2">
    <source>
        <dbReference type="ARBA" id="ARBA00022475"/>
    </source>
</evidence>
<keyword evidence="2" id="KW-1003">Cell membrane</keyword>
<evidence type="ECO:0000313" key="7">
    <source>
        <dbReference type="EMBL" id="KTD37970.1"/>
    </source>
</evidence>
<comment type="subcellular location">
    <subcellularLocation>
        <location evidence="1">Cell membrane</location>
        <topology evidence="1">Multi-pass membrane protein</topology>
    </subcellularLocation>
</comment>
<sequence length="83" mass="9623">MNIWLIGIIWMLVNLFLCAISVLRGNIMNRLVALQFSGIVATLIMLLLAELYGRSIYFDVPLTMAILTYANLLVYLRFLERWL</sequence>
<dbReference type="Pfam" id="PF04066">
    <property type="entry name" value="MrpF_PhaF"/>
    <property type="match status" value="1"/>
</dbReference>
<dbReference type="AlphaFoldDB" id="A0A0W0X0A1"/>
<proteinExistence type="predicted"/>
<protein>
    <submittedName>
        <fullName evidence="7">Putative monovalent cation/H+ antiporter subunit F</fullName>
    </submittedName>
</protein>
<evidence type="ECO:0000256" key="5">
    <source>
        <dbReference type="ARBA" id="ARBA00023136"/>
    </source>
</evidence>
<feature type="transmembrane region" description="Helical" evidence="6">
    <location>
        <begin position="6"/>
        <end position="24"/>
    </location>
</feature>
<feature type="transmembrane region" description="Helical" evidence="6">
    <location>
        <begin position="55"/>
        <end position="76"/>
    </location>
</feature>
<feature type="transmembrane region" description="Helical" evidence="6">
    <location>
        <begin position="31"/>
        <end position="49"/>
    </location>
</feature>